<feature type="transmembrane region" description="Helical" evidence="12">
    <location>
        <begin position="12"/>
        <end position="29"/>
    </location>
</feature>
<keyword evidence="4" id="KW-0479">Metal-binding</keyword>
<organism evidence="13 14">
    <name type="scientific">Paenibacillus montaniterrae</name>
    <dbReference type="NCBI Taxonomy" id="429341"/>
    <lineage>
        <taxon>Bacteria</taxon>
        <taxon>Bacillati</taxon>
        <taxon>Bacillota</taxon>
        <taxon>Bacilli</taxon>
        <taxon>Bacillales</taxon>
        <taxon>Paenibacillaceae</taxon>
        <taxon>Paenibacillus</taxon>
    </lineage>
</organism>
<dbReference type="GO" id="GO:0016020">
    <property type="term" value="C:membrane"/>
    <property type="evidence" value="ECO:0007669"/>
    <property type="project" value="UniProtKB-SubCell"/>
</dbReference>
<dbReference type="InterPro" id="IPR003780">
    <property type="entry name" value="COX15/CtaA_fam"/>
</dbReference>
<evidence type="ECO:0000256" key="10">
    <source>
        <dbReference type="ARBA" id="ARBA00023157"/>
    </source>
</evidence>
<feature type="transmembrane region" description="Helical" evidence="12">
    <location>
        <begin position="120"/>
        <end position="142"/>
    </location>
</feature>
<feature type="transmembrane region" description="Helical" evidence="12">
    <location>
        <begin position="277"/>
        <end position="303"/>
    </location>
</feature>
<keyword evidence="10" id="KW-1015">Disulfide bond</keyword>
<comment type="pathway">
    <text evidence="11">Porphyrin-containing compound metabolism.</text>
</comment>
<evidence type="ECO:0000256" key="3">
    <source>
        <dbReference type="ARBA" id="ARBA00022692"/>
    </source>
</evidence>
<evidence type="ECO:0000256" key="11">
    <source>
        <dbReference type="ARBA" id="ARBA00023444"/>
    </source>
</evidence>
<protein>
    <submittedName>
        <fullName evidence="13">Heme A synthase</fullName>
    </submittedName>
</protein>
<evidence type="ECO:0000256" key="2">
    <source>
        <dbReference type="ARBA" id="ARBA00022475"/>
    </source>
</evidence>
<evidence type="ECO:0000256" key="9">
    <source>
        <dbReference type="ARBA" id="ARBA00023136"/>
    </source>
</evidence>
<evidence type="ECO:0000256" key="1">
    <source>
        <dbReference type="ARBA" id="ARBA00004141"/>
    </source>
</evidence>
<feature type="transmembrane region" description="Helical" evidence="12">
    <location>
        <begin position="90"/>
        <end position="114"/>
    </location>
</feature>
<feature type="transmembrane region" description="Helical" evidence="12">
    <location>
        <begin position="248"/>
        <end position="271"/>
    </location>
</feature>
<keyword evidence="9 12" id="KW-0472">Membrane</keyword>
<accession>A0A919YS65</accession>
<evidence type="ECO:0000256" key="7">
    <source>
        <dbReference type="ARBA" id="ARBA00023004"/>
    </source>
</evidence>
<feature type="transmembrane region" description="Helical" evidence="12">
    <location>
        <begin position="163"/>
        <end position="183"/>
    </location>
</feature>
<dbReference type="InterPro" id="IPR050450">
    <property type="entry name" value="COX15/CtaA_HemeA_synthase"/>
</dbReference>
<keyword evidence="2" id="KW-1003">Cell membrane</keyword>
<keyword evidence="5 12" id="KW-1133">Transmembrane helix</keyword>
<evidence type="ECO:0000256" key="6">
    <source>
        <dbReference type="ARBA" id="ARBA00023002"/>
    </source>
</evidence>
<dbReference type="RefSeq" id="WP_373871367.1">
    <property type="nucleotide sequence ID" value="NZ_BOSE01000005.1"/>
</dbReference>
<evidence type="ECO:0000256" key="8">
    <source>
        <dbReference type="ARBA" id="ARBA00023133"/>
    </source>
</evidence>
<feature type="transmembrane region" description="Helical" evidence="12">
    <location>
        <begin position="64"/>
        <end position="83"/>
    </location>
</feature>
<keyword evidence="7" id="KW-0408">Iron</keyword>
<comment type="subcellular location">
    <subcellularLocation>
        <location evidence="1">Membrane</location>
        <topology evidence="1">Multi-pass membrane protein</topology>
    </subcellularLocation>
</comment>
<evidence type="ECO:0000256" key="5">
    <source>
        <dbReference type="ARBA" id="ARBA00022989"/>
    </source>
</evidence>
<dbReference type="GO" id="GO:0006784">
    <property type="term" value="P:heme A biosynthetic process"/>
    <property type="evidence" value="ECO:0007669"/>
    <property type="project" value="InterPro"/>
</dbReference>
<dbReference type="GO" id="GO:0046872">
    <property type="term" value="F:metal ion binding"/>
    <property type="evidence" value="ECO:0007669"/>
    <property type="project" value="UniProtKB-KW"/>
</dbReference>
<evidence type="ECO:0000256" key="12">
    <source>
        <dbReference type="SAM" id="Phobius"/>
    </source>
</evidence>
<proteinExistence type="predicted"/>
<evidence type="ECO:0000313" key="13">
    <source>
        <dbReference type="EMBL" id="GIP17401.1"/>
    </source>
</evidence>
<dbReference type="Pfam" id="PF02628">
    <property type="entry name" value="COX15-CtaA"/>
    <property type="match status" value="2"/>
</dbReference>
<dbReference type="Proteomes" id="UP000683139">
    <property type="component" value="Unassembled WGS sequence"/>
</dbReference>
<keyword evidence="6" id="KW-0560">Oxidoreductase</keyword>
<keyword evidence="14" id="KW-1185">Reference proteome</keyword>
<comment type="caution">
    <text evidence="13">The sequence shown here is derived from an EMBL/GenBank/DDBJ whole genome shotgun (WGS) entry which is preliminary data.</text>
</comment>
<sequence length="314" mass="34483">MNRISFLKRLSYLTTVFMFFATFGGGVVTRTESGLGCGTEWPLCHGKFVPAHTLASVIEYTHRLVSTTAGILAVIVFVLFLMYGKNRKDLQFFAFLTLIFVSIQGAMGALAVVFSQSPPVMALHLGFAFISLAGSLMTSLGAMQEERLGGLAVFEKMPGTTKAFRNFVWGVMIYSYIVVYTGAFVSHTDSAGACTGFPLCNGQIIPELSGGVEIAFIHRIAGFLLAALIVVLFVWIYRSYKENRELKILGFISVLLIVFQVLSGAAFMITIGRPEVYMFVVLAHMTSIAVLFGLLTYMSYIVWRLTKTARSKAS</sequence>
<evidence type="ECO:0000313" key="14">
    <source>
        <dbReference type="Proteomes" id="UP000683139"/>
    </source>
</evidence>
<reference evidence="13" key="1">
    <citation type="submission" date="2021-03" db="EMBL/GenBank/DDBJ databases">
        <title>Antimicrobial resistance genes in bacteria isolated from Japanese honey, and their potential for conferring macrolide and lincosamide resistance in the American foulbrood pathogen Paenibacillus larvae.</title>
        <authorList>
            <person name="Okamoto M."/>
            <person name="Kumagai M."/>
            <person name="Kanamori H."/>
            <person name="Takamatsu D."/>
        </authorList>
    </citation>
    <scope>NUCLEOTIDE SEQUENCE</scope>
    <source>
        <strain evidence="13">J40TS1</strain>
    </source>
</reference>
<keyword evidence="8" id="KW-0350">Heme biosynthesis</keyword>
<name>A0A919YS65_9BACL</name>
<dbReference type="PANTHER" id="PTHR35457:SF1">
    <property type="entry name" value="HEME A SYNTHASE"/>
    <property type="match status" value="1"/>
</dbReference>
<dbReference type="AlphaFoldDB" id="A0A919YS65"/>
<dbReference type="GO" id="GO:0016491">
    <property type="term" value="F:oxidoreductase activity"/>
    <property type="evidence" value="ECO:0007669"/>
    <property type="project" value="UniProtKB-KW"/>
</dbReference>
<keyword evidence="3 12" id="KW-0812">Transmembrane</keyword>
<feature type="transmembrane region" description="Helical" evidence="12">
    <location>
        <begin position="216"/>
        <end position="236"/>
    </location>
</feature>
<evidence type="ECO:0000256" key="4">
    <source>
        <dbReference type="ARBA" id="ARBA00022723"/>
    </source>
</evidence>
<dbReference type="EMBL" id="BOSE01000005">
    <property type="protein sequence ID" value="GIP17401.1"/>
    <property type="molecule type" value="Genomic_DNA"/>
</dbReference>
<dbReference type="PANTHER" id="PTHR35457">
    <property type="entry name" value="HEME A SYNTHASE"/>
    <property type="match status" value="1"/>
</dbReference>
<gene>
    <name evidence="13" type="primary">ctaA_2</name>
    <name evidence="13" type="ORF">J40TS1_30430</name>
</gene>